<accession>A0ABD0LSC8</accession>
<evidence type="ECO:0000256" key="3">
    <source>
        <dbReference type="ARBA" id="ARBA00022857"/>
    </source>
</evidence>
<keyword evidence="11" id="KW-1185">Reference proteome</keyword>
<dbReference type="GO" id="GO:0006629">
    <property type="term" value="P:lipid metabolic process"/>
    <property type="evidence" value="ECO:0007669"/>
    <property type="project" value="UniProtKB-ARBA"/>
</dbReference>
<dbReference type="GO" id="GO:0016491">
    <property type="term" value="F:oxidoreductase activity"/>
    <property type="evidence" value="ECO:0007669"/>
    <property type="project" value="UniProtKB-KW"/>
</dbReference>
<dbReference type="InterPro" id="IPR013154">
    <property type="entry name" value="ADH-like_N"/>
</dbReference>
<dbReference type="EMBL" id="JACVVK020000029">
    <property type="protein sequence ID" value="KAK7501894.1"/>
    <property type="molecule type" value="Genomic_DNA"/>
</dbReference>
<dbReference type="Proteomes" id="UP001519460">
    <property type="component" value="Unassembled WGS sequence"/>
</dbReference>
<evidence type="ECO:0000256" key="5">
    <source>
        <dbReference type="ARBA" id="ARBA00023002"/>
    </source>
</evidence>
<evidence type="ECO:0000256" key="8">
    <source>
        <dbReference type="ARBA" id="ARBA00042123"/>
    </source>
</evidence>
<comment type="similarity">
    <text evidence="2">Belongs to the zinc-containing alcohol dehydrogenase family. Quinone oxidoreductase subfamily.</text>
</comment>
<keyword evidence="3" id="KW-0521">NADP</keyword>
<dbReference type="Gene3D" id="3.90.180.10">
    <property type="entry name" value="Medium-chain alcohol dehydrogenases, catalytic domain"/>
    <property type="match status" value="1"/>
</dbReference>
<dbReference type="Pfam" id="PF08240">
    <property type="entry name" value="ADH_N"/>
    <property type="match status" value="1"/>
</dbReference>
<evidence type="ECO:0000256" key="2">
    <source>
        <dbReference type="ARBA" id="ARBA00010371"/>
    </source>
</evidence>
<dbReference type="InterPro" id="IPR036291">
    <property type="entry name" value="NAD(P)-bd_dom_sf"/>
</dbReference>
<dbReference type="SUPFAM" id="SSF51735">
    <property type="entry name" value="NAD(P)-binding Rossmann-fold domains"/>
    <property type="match status" value="1"/>
</dbReference>
<dbReference type="PANTHER" id="PTHR43981">
    <property type="entry name" value="ENOYL-[ACYL-CARRIER-PROTEIN] REDUCTASE, MITOCHONDRIAL"/>
    <property type="match status" value="1"/>
</dbReference>
<feature type="domain" description="Alcohol dehydrogenase-like N-terminal" evidence="9">
    <location>
        <begin position="4"/>
        <end position="78"/>
    </location>
</feature>
<dbReference type="CDD" id="cd08290">
    <property type="entry name" value="ETR"/>
    <property type="match status" value="1"/>
</dbReference>
<keyword evidence="4" id="KW-0809">Transit peptide</keyword>
<dbReference type="InterPro" id="IPR051034">
    <property type="entry name" value="Mito_Enoyl-ACP_Reductase"/>
</dbReference>
<evidence type="ECO:0000259" key="9">
    <source>
        <dbReference type="Pfam" id="PF08240"/>
    </source>
</evidence>
<keyword evidence="5" id="KW-0560">Oxidoreductase</keyword>
<gene>
    <name evidence="10" type="ORF">BaRGS_00006980</name>
</gene>
<dbReference type="GO" id="GO:0005739">
    <property type="term" value="C:mitochondrion"/>
    <property type="evidence" value="ECO:0007669"/>
    <property type="project" value="UniProtKB-SubCell"/>
</dbReference>
<evidence type="ECO:0000313" key="10">
    <source>
        <dbReference type="EMBL" id="KAK7501894.1"/>
    </source>
</evidence>
<evidence type="ECO:0000313" key="11">
    <source>
        <dbReference type="Proteomes" id="UP001519460"/>
    </source>
</evidence>
<proteinExistence type="inferred from homology"/>
<sequence>MLLAPVHPIDLDTINGFTDEHHCLPAVGGCEGVGVVEKIGCGAIDLNNGDWVVSKGFNWGTWQTMAVADAADVMRVPKDIPLLGAATLAGNACTAYRLLKDFVDLKPRDVIIQNGANGAVGQAVMQLAREWGIITVNVVRDRPKIKALSEYLQGRGATHVITDTFLKSSSMQFFMKSLPGTPKLALNCVGGKLNVEMMKYMPFESVLVTYGEVSHEPVVMPANVISNKRVGEKLR</sequence>
<evidence type="ECO:0000256" key="7">
    <source>
        <dbReference type="ARBA" id="ARBA00041058"/>
    </source>
</evidence>
<organism evidence="10 11">
    <name type="scientific">Batillaria attramentaria</name>
    <dbReference type="NCBI Taxonomy" id="370345"/>
    <lineage>
        <taxon>Eukaryota</taxon>
        <taxon>Metazoa</taxon>
        <taxon>Spiralia</taxon>
        <taxon>Lophotrochozoa</taxon>
        <taxon>Mollusca</taxon>
        <taxon>Gastropoda</taxon>
        <taxon>Caenogastropoda</taxon>
        <taxon>Sorbeoconcha</taxon>
        <taxon>Cerithioidea</taxon>
        <taxon>Batillariidae</taxon>
        <taxon>Batillaria</taxon>
    </lineage>
</organism>
<comment type="subcellular location">
    <subcellularLocation>
        <location evidence="1">Mitochondrion</location>
    </subcellularLocation>
</comment>
<evidence type="ECO:0000256" key="4">
    <source>
        <dbReference type="ARBA" id="ARBA00022946"/>
    </source>
</evidence>
<protein>
    <recommendedName>
        <fullName evidence="7">Enoyl-[acyl-carrier-protein] reductase, mitochondrial</fullName>
    </recommendedName>
    <alternativeName>
        <fullName evidence="8">2-enoyl thioester reductase</fullName>
    </alternativeName>
</protein>
<comment type="caution">
    <text evidence="10">The sequence shown here is derived from an EMBL/GenBank/DDBJ whole genome shotgun (WGS) entry which is preliminary data.</text>
</comment>
<evidence type="ECO:0000256" key="1">
    <source>
        <dbReference type="ARBA" id="ARBA00004173"/>
    </source>
</evidence>
<dbReference type="PANTHER" id="PTHR43981:SF2">
    <property type="entry name" value="ENOYL-[ACYL-CARRIER-PROTEIN] REDUCTASE, MITOCHONDRIAL"/>
    <property type="match status" value="1"/>
</dbReference>
<dbReference type="SUPFAM" id="SSF50129">
    <property type="entry name" value="GroES-like"/>
    <property type="match status" value="1"/>
</dbReference>
<keyword evidence="6" id="KW-0496">Mitochondrion</keyword>
<evidence type="ECO:0000256" key="6">
    <source>
        <dbReference type="ARBA" id="ARBA00023128"/>
    </source>
</evidence>
<dbReference type="Gene3D" id="3.40.50.720">
    <property type="entry name" value="NAD(P)-binding Rossmann-like Domain"/>
    <property type="match status" value="1"/>
</dbReference>
<dbReference type="InterPro" id="IPR011032">
    <property type="entry name" value="GroES-like_sf"/>
</dbReference>
<name>A0ABD0LSC8_9CAEN</name>
<dbReference type="AlphaFoldDB" id="A0ABD0LSC8"/>
<reference evidence="10 11" key="1">
    <citation type="journal article" date="2023" name="Sci. Data">
        <title>Genome assembly of the Korean intertidal mud-creeper Batillaria attramentaria.</title>
        <authorList>
            <person name="Patra A.K."/>
            <person name="Ho P.T."/>
            <person name="Jun S."/>
            <person name="Lee S.J."/>
            <person name="Kim Y."/>
            <person name="Won Y.J."/>
        </authorList>
    </citation>
    <scope>NUCLEOTIDE SEQUENCE [LARGE SCALE GENOMIC DNA]</scope>
    <source>
        <strain evidence="10">Wonlab-2016</strain>
    </source>
</reference>